<keyword evidence="1" id="KW-1133">Transmembrane helix</keyword>
<evidence type="ECO:0000313" key="2">
    <source>
        <dbReference type="EMBL" id="SCG84690.1"/>
    </source>
</evidence>
<reference evidence="2 3" key="1">
    <citation type="submission" date="2016-08" db="EMBL/GenBank/DDBJ databases">
        <authorList>
            <person name="Seilhamer J.J."/>
        </authorList>
    </citation>
    <scope>NUCLEOTIDE SEQUENCE [LARGE SCALE GENOMIC DNA]</scope>
    <source>
        <strain evidence="2">Buetzberg</strain>
    </source>
</reference>
<dbReference type="AlphaFoldDB" id="A0A1D3KZK8"/>
<dbReference type="EMBL" id="LT607756">
    <property type="protein sequence ID" value="SCG84690.1"/>
    <property type="molecule type" value="Genomic_DNA"/>
</dbReference>
<feature type="transmembrane region" description="Helical" evidence="1">
    <location>
        <begin position="260"/>
        <end position="285"/>
    </location>
</feature>
<accession>A0A1D3KZK8</accession>
<gene>
    <name evidence="2" type="ORF">MCBB_0102</name>
</gene>
<feature type="transmembrane region" description="Helical" evidence="1">
    <location>
        <begin position="222"/>
        <end position="248"/>
    </location>
</feature>
<feature type="transmembrane region" description="Helical" evidence="1">
    <location>
        <begin position="161"/>
        <end position="186"/>
    </location>
</feature>
<feature type="transmembrane region" description="Helical" evidence="1">
    <location>
        <begin position="53"/>
        <end position="86"/>
    </location>
</feature>
<dbReference type="PATRIC" id="fig|129848.4.peg.108"/>
<dbReference type="GeneID" id="30410967"/>
<evidence type="ECO:0000256" key="1">
    <source>
        <dbReference type="SAM" id="Phobius"/>
    </source>
</evidence>
<feature type="transmembrane region" description="Helical" evidence="1">
    <location>
        <begin position="20"/>
        <end position="41"/>
    </location>
</feature>
<feature type="transmembrane region" description="Helical" evidence="1">
    <location>
        <begin position="192"/>
        <end position="210"/>
    </location>
</feature>
<dbReference type="STRING" id="118062.MCBB_0102"/>
<keyword evidence="3" id="KW-1185">Reference proteome</keyword>
<dbReference type="KEGG" id="mcub:MCBB_0102"/>
<sequence length="300" mass="31511">MVDLKEMTSVDIVPFTLMTSSIQALMALIFAIIFVITLGIISTSIPQSGQLGVVTSIGLAIIVIYPVGTFLLGVMVSFLTALFYNILAPRVGGVKLGFEGNELRSIPAVPFSLITAFIEAIWAFIIGLLIAAVLVPLAGMVGTMAPLFANETVTSGVTATLGVFGAFGSLFLIVGLPIIVFVLAFIGHALFAIFYNFLIPMIGGIKLELAPKIDSMSEIKSIAVLPASIALAAVFTIFGLIQGILNLASMSMTGNVTGGVISLVATTVMFFVVYFIVVGIFTLLYNFLASRIGGVEIGLK</sequence>
<dbReference type="Proteomes" id="UP000094707">
    <property type="component" value="Chromosome I"/>
</dbReference>
<proteinExistence type="predicted"/>
<feature type="transmembrane region" description="Helical" evidence="1">
    <location>
        <begin position="120"/>
        <end position="149"/>
    </location>
</feature>
<name>A0A1D3KZK8_9EURY</name>
<dbReference type="OrthoDB" id="71451at2157"/>
<dbReference type="RefSeq" id="WP_071905770.1">
    <property type="nucleotide sequence ID" value="NZ_LT607756.1"/>
</dbReference>
<organism evidence="2 3">
    <name type="scientific">Methanobacterium congolense</name>
    <dbReference type="NCBI Taxonomy" id="118062"/>
    <lineage>
        <taxon>Archaea</taxon>
        <taxon>Methanobacteriati</taxon>
        <taxon>Methanobacteriota</taxon>
        <taxon>Methanomada group</taxon>
        <taxon>Methanobacteria</taxon>
        <taxon>Methanobacteriales</taxon>
        <taxon>Methanobacteriaceae</taxon>
        <taxon>Methanobacterium</taxon>
    </lineage>
</organism>
<protein>
    <submittedName>
        <fullName evidence="2">Uncharacterized protein</fullName>
    </submittedName>
</protein>
<evidence type="ECO:0000313" key="3">
    <source>
        <dbReference type="Proteomes" id="UP000094707"/>
    </source>
</evidence>
<keyword evidence="1" id="KW-0472">Membrane</keyword>
<keyword evidence="1" id="KW-0812">Transmembrane</keyword>